<evidence type="ECO:0000256" key="2">
    <source>
        <dbReference type="ARBA" id="ARBA00023125"/>
    </source>
</evidence>
<dbReference type="SUPFAM" id="SSF46689">
    <property type="entry name" value="Homeodomain-like"/>
    <property type="match status" value="1"/>
</dbReference>
<dbReference type="PANTHER" id="PTHR43479">
    <property type="entry name" value="ACREF/ENVCD OPERON REPRESSOR-RELATED"/>
    <property type="match status" value="1"/>
</dbReference>
<keyword evidence="6" id="KW-1185">Reference proteome</keyword>
<dbReference type="Proteomes" id="UP000681027">
    <property type="component" value="Unassembled WGS sequence"/>
</dbReference>
<dbReference type="RefSeq" id="WP_213101468.1">
    <property type="nucleotide sequence ID" value="NZ_JAGYPM010000002.1"/>
</dbReference>
<dbReference type="Gene3D" id="1.10.357.10">
    <property type="entry name" value="Tetracycline Repressor, domain 2"/>
    <property type="match status" value="1"/>
</dbReference>
<dbReference type="InterPro" id="IPR009057">
    <property type="entry name" value="Homeodomain-like_sf"/>
</dbReference>
<comment type="caution">
    <text evidence="5">The sequence shown here is derived from an EMBL/GenBank/DDBJ whole genome shotgun (WGS) entry which is preliminary data.</text>
</comment>
<evidence type="ECO:0000313" key="5">
    <source>
        <dbReference type="EMBL" id="MBS4189974.1"/>
    </source>
</evidence>
<dbReference type="InterPro" id="IPR036271">
    <property type="entry name" value="Tet_transcr_reg_TetR-rel_C_sf"/>
</dbReference>
<dbReference type="InterPro" id="IPR050624">
    <property type="entry name" value="HTH-type_Tx_Regulator"/>
</dbReference>
<keyword evidence="1" id="KW-0678">Repressor</keyword>
<dbReference type="PANTHER" id="PTHR43479:SF11">
    <property type="entry name" value="ACREF_ENVCD OPERON REPRESSOR-RELATED"/>
    <property type="match status" value="1"/>
</dbReference>
<keyword evidence="2 3" id="KW-0238">DNA-binding</keyword>
<evidence type="ECO:0000259" key="4">
    <source>
        <dbReference type="PROSITE" id="PS50977"/>
    </source>
</evidence>
<sequence>MPGLTQRQLKAQETKKRILDTALALFGEKGFDHVTVDEITAKSETSKGAFYVHFNSKYDIFLEKFKEIDEFYADFMETLPKEMKSYGKISLLVKSQMVYLRDSLGKDLLRTVYVSALIPNKSDYFSNMERQLYKLVYKIVEEGQIAGEIKEDRSPGELTMVITRCMRGTLYDWQLFDHFDLVLEGEKFIQAILEGIQKEI</sequence>
<dbReference type="SUPFAM" id="SSF48498">
    <property type="entry name" value="Tetracyclin repressor-like, C-terminal domain"/>
    <property type="match status" value="1"/>
</dbReference>
<feature type="DNA-binding region" description="H-T-H motif" evidence="3">
    <location>
        <begin position="35"/>
        <end position="54"/>
    </location>
</feature>
<gene>
    <name evidence="5" type="ORF">KHA94_07110</name>
</gene>
<accession>A0ABS5NR90</accession>
<dbReference type="InterPro" id="IPR001647">
    <property type="entry name" value="HTH_TetR"/>
</dbReference>
<evidence type="ECO:0000256" key="3">
    <source>
        <dbReference type="PROSITE-ProRule" id="PRU00335"/>
    </source>
</evidence>
<organism evidence="5 6">
    <name type="scientific">Cytobacillus citreus</name>
    <dbReference type="NCBI Taxonomy" id="2833586"/>
    <lineage>
        <taxon>Bacteria</taxon>
        <taxon>Bacillati</taxon>
        <taxon>Bacillota</taxon>
        <taxon>Bacilli</taxon>
        <taxon>Bacillales</taxon>
        <taxon>Bacillaceae</taxon>
        <taxon>Cytobacillus</taxon>
    </lineage>
</organism>
<reference evidence="5 6" key="1">
    <citation type="submission" date="2021-05" db="EMBL/GenBank/DDBJ databases">
        <title>Novel Bacillus species.</title>
        <authorList>
            <person name="Liu G."/>
        </authorList>
    </citation>
    <scope>NUCLEOTIDE SEQUENCE [LARGE SCALE GENOMIC DNA]</scope>
    <source>
        <strain evidence="5 6">FJAT-49705</strain>
    </source>
</reference>
<feature type="domain" description="HTH tetR-type" evidence="4">
    <location>
        <begin position="12"/>
        <end position="72"/>
    </location>
</feature>
<protein>
    <submittedName>
        <fullName evidence="5">TetR/AcrR family transcriptional regulator</fullName>
    </submittedName>
</protein>
<dbReference type="PROSITE" id="PS50977">
    <property type="entry name" value="HTH_TETR_2"/>
    <property type="match status" value="1"/>
</dbReference>
<dbReference type="PRINTS" id="PR00455">
    <property type="entry name" value="HTHTETR"/>
</dbReference>
<dbReference type="EMBL" id="JAGYPM010000002">
    <property type="protein sequence ID" value="MBS4189974.1"/>
    <property type="molecule type" value="Genomic_DNA"/>
</dbReference>
<evidence type="ECO:0000256" key="1">
    <source>
        <dbReference type="ARBA" id="ARBA00022491"/>
    </source>
</evidence>
<proteinExistence type="predicted"/>
<dbReference type="Pfam" id="PF00440">
    <property type="entry name" value="TetR_N"/>
    <property type="match status" value="1"/>
</dbReference>
<evidence type="ECO:0000313" key="6">
    <source>
        <dbReference type="Proteomes" id="UP000681027"/>
    </source>
</evidence>
<name>A0ABS5NR90_9BACI</name>